<proteinExistence type="inferred from homology"/>
<comment type="similarity">
    <text evidence="4">Belongs to the UPP synthase family.</text>
</comment>
<keyword evidence="10" id="KW-1133">Transmembrane helix</keyword>
<dbReference type="GO" id="GO:1904423">
    <property type="term" value="C:dehydrodolichyl diphosphate synthase complex"/>
    <property type="evidence" value="ECO:0007669"/>
    <property type="project" value="InterPro"/>
</dbReference>
<evidence type="ECO:0000256" key="3">
    <source>
        <dbReference type="ARBA" id="ARBA00004922"/>
    </source>
</evidence>
<dbReference type="EMBL" id="KL198026">
    <property type="protein sequence ID" value="KDQ16724.1"/>
    <property type="molecule type" value="Genomic_DNA"/>
</dbReference>
<dbReference type="HOGENOM" id="CLU_080749_0_0_1"/>
<evidence type="ECO:0000256" key="2">
    <source>
        <dbReference type="ARBA" id="ARBA00004586"/>
    </source>
</evidence>
<feature type="signal peptide" evidence="14">
    <location>
        <begin position="1"/>
        <end position="15"/>
    </location>
</feature>
<dbReference type="PANTHER" id="PTHR21528">
    <property type="entry name" value="DEHYDRODOLICHYL DIPHOSPHATE SYNTHASE COMPLEX SUBUNIT NUS1"/>
    <property type="match status" value="1"/>
</dbReference>
<keyword evidence="11" id="KW-0472">Membrane</keyword>
<reference evidence="16" key="1">
    <citation type="journal article" date="2014" name="Proc. Natl. Acad. Sci. U.S.A.">
        <title>Extensive sampling of basidiomycete genomes demonstrates inadequacy of the white-rot/brown-rot paradigm for wood decay fungi.</title>
        <authorList>
            <person name="Riley R."/>
            <person name="Salamov A.A."/>
            <person name="Brown D.W."/>
            <person name="Nagy L.G."/>
            <person name="Floudas D."/>
            <person name="Held B.W."/>
            <person name="Levasseur A."/>
            <person name="Lombard V."/>
            <person name="Morin E."/>
            <person name="Otillar R."/>
            <person name="Lindquist E.A."/>
            <person name="Sun H."/>
            <person name="LaButti K.M."/>
            <person name="Schmutz J."/>
            <person name="Jabbour D."/>
            <person name="Luo H."/>
            <person name="Baker S.E."/>
            <person name="Pisabarro A.G."/>
            <person name="Walton J.D."/>
            <person name="Blanchette R.A."/>
            <person name="Henrissat B."/>
            <person name="Martin F."/>
            <person name="Cullen D."/>
            <person name="Hibbett D.S."/>
            <person name="Grigoriev I.V."/>
        </authorList>
    </citation>
    <scope>NUCLEOTIDE SEQUENCE [LARGE SCALE GENOMIC DNA]</scope>
    <source>
        <strain evidence="16">FD-172 SS1</strain>
    </source>
</reference>
<evidence type="ECO:0000256" key="11">
    <source>
        <dbReference type="ARBA" id="ARBA00023136"/>
    </source>
</evidence>
<evidence type="ECO:0000256" key="14">
    <source>
        <dbReference type="SAM" id="SignalP"/>
    </source>
</evidence>
<gene>
    <name evidence="15" type="ORF">BOTBODRAFT_30642</name>
</gene>
<dbReference type="SUPFAM" id="SSF64005">
    <property type="entry name" value="Undecaprenyl diphosphate synthase"/>
    <property type="match status" value="1"/>
</dbReference>
<feature type="compositionally biased region" description="Basic and acidic residues" evidence="13">
    <location>
        <begin position="166"/>
        <end position="182"/>
    </location>
</feature>
<accession>A0A067MME7</accession>
<dbReference type="PANTHER" id="PTHR21528:SF0">
    <property type="entry name" value="DEHYDRODOLICHYL DIPHOSPHATE SYNTHASE COMPLEX SUBUNIT NUS1"/>
    <property type="match status" value="1"/>
</dbReference>
<feature type="region of interest" description="Disordered" evidence="13">
    <location>
        <begin position="119"/>
        <end position="144"/>
    </location>
</feature>
<keyword evidence="14" id="KW-0732">Signal</keyword>
<evidence type="ECO:0000256" key="1">
    <source>
        <dbReference type="ARBA" id="ARBA00001946"/>
    </source>
</evidence>
<evidence type="ECO:0000256" key="12">
    <source>
        <dbReference type="ARBA" id="ARBA00047353"/>
    </source>
</evidence>
<dbReference type="Proteomes" id="UP000027195">
    <property type="component" value="Unassembled WGS sequence"/>
</dbReference>
<name>A0A067MME7_BOTB1</name>
<dbReference type="InParanoid" id="A0A067MME7"/>
<dbReference type="OrthoDB" id="3057168at2759"/>
<comment type="catalytic activity">
    <reaction evidence="12">
        <text>n isopentenyl diphosphate + (2E,6E)-farnesyl diphosphate = a di-trans,poly-cis-polyprenyl diphosphate + n diphosphate</text>
        <dbReference type="Rhea" id="RHEA:53008"/>
        <dbReference type="Rhea" id="RHEA-COMP:19494"/>
        <dbReference type="ChEBI" id="CHEBI:33019"/>
        <dbReference type="ChEBI" id="CHEBI:128769"/>
        <dbReference type="ChEBI" id="CHEBI:136960"/>
        <dbReference type="ChEBI" id="CHEBI:175763"/>
        <dbReference type="EC" id="2.5.1.87"/>
    </reaction>
</comment>
<evidence type="ECO:0000256" key="10">
    <source>
        <dbReference type="ARBA" id="ARBA00022989"/>
    </source>
</evidence>
<evidence type="ECO:0000313" key="16">
    <source>
        <dbReference type="Proteomes" id="UP000027195"/>
    </source>
</evidence>
<evidence type="ECO:0000256" key="7">
    <source>
        <dbReference type="ARBA" id="ARBA00022692"/>
    </source>
</evidence>
<evidence type="ECO:0000256" key="9">
    <source>
        <dbReference type="ARBA" id="ARBA00022842"/>
    </source>
</evidence>
<keyword evidence="8" id="KW-0256">Endoplasmic reticulum</keyword>
<dbReference type="STRING" id="930990.A0A067MME7"/>
<evidence type="ECO:0000256" key="13">
    <source>
        <dbReference type="SAM" id="MobiDB-lite"/>
    </source>
</evidence>
<organism evidence="15 16">
    <name type="scientific">Botryobasidium botryosum (strain FD-172 SS1)</name>
    <dbReference type="NCBI Taxonomy" id="930990"/>
    <lineage>
        <taxon>Eukaryota</taxon>
        <taxon>Fungi</taxon>
        <taxon>Dikarya</taxon>
        <taxon>Basidiomycota</taxon>
        <taxon>Agaricomycotina</taxon>
        <taxon>Agaricomycetes</taxon>
        <taxon>Cantharellales</taxon>
        <taxon>Botryobasidiaceae</taxon>
        <taxon>Botryobasidium</taxon>
    </lineage>
</organism>
<protein>
    <recommendedName>
        <fullName evidence="5">ditrans,polycis-polyprenyl diphosphate synthase [(2E,6E)-farnesyldiphosphate specific]</fullName>
        <ecNumber evidence="5">2.5.1.87</ecNumber>
    </recommendedName>
</protein>
<feature type="region of interest" description="Disordered" evidence="13">
    <location>
        <begin position="163"/>
        <end position="186"/>
    </location>
</feature>
<evidence type="ECO:0000256" key="5">
    <source>
        <dbReference type="ARBA" id="ARBA00012596"/>
    </source>
</evidence>
<dbReference type="EC" id="2.5.1.87" evidence="5"/>
<keyword evidence="9" id="KW-0460">Magnesium</keyword>
<dbReference type="InterPro" id="IPR038887">
    <property type="entry name" value="Nus1/NgBR"/>
</dbReference>
<evidence type="ECO:0000256" key="4">
    <source>
        <dbReference type="ARBA" id="ARBA00005432"/>
    </source>
</evidence>
<dbReference type="InterPro" id="IPR036424">
    <property type="entry name" value="UPP_synth-like_sf"/>
</dbReference>
<evidence type="ECO:0000256" key="6">
    <source>
        <dbReference type="ARBA" id="ARBA00022679"/>
    </source>
</evidence>
<dbReference type="GO" id="GO:0045547">
    <property type="term" value="F:ditrans,polycis-polyprenyl diphosphate synthase [(2E,6E)-farnesyl diphosphate specific] activity"/>
    <property type="evidence" value="ECO:0007669"/>
    <property type="project" value="UniProtKB-EC"/>
</dbReference>
<dbReference type="UniPathway" id="UPA00378"/>
<evidence type="ECO:0000256" key="8">
    <source>
        <dbReference type="ARBA" id="ARBA00022824"/>
    </source>
</evidence>
<evidence type="ECO:0000313" key="15">
    <source>
        <dbReference type="EMBL" id="KDQ16724.1"/>
    </source>
</evidence>
<comment type="subcellular location">
    <subcellularLocation>
        <location evidence="2">Endoplasmic reticulum membrane</location>
    </subcellularLocation>
</comment>
<comment type="cofactor">
    <cofactor evidence="1">
        <name>Mg(2+)</name>
        <dbReference type="ChEBI" id="CHEBI:18420"/>
    </cofactor>
</comment>
<keyword evidence="16" id="KW-1185">Reference proteome</keyword>
<dbReference type="AlphaFoldDB" id="A0A067MME7"/>
<keyword evidence="7" id="KW-0812">Transmembrane</keyword>
<sequence>MLTFFSWLLLRVLHGLYGPIEMLSALLPRRLSSTAMRIPSHLALALLASPYGTKPKRGVRTEETDQALIECAVRAIGWCRDFGIQTLTIYDRHGVLKARHGELSDRLAANSAVCTITRPKQQSLPDTPPPSDHSSNASFEGDNDEDEGVISWIVSSPPRIPGDADFGLRRRGVGDLGDKEGVPQRPNSLQVHTVSYSDGRPALARAARTVALAHAPHPQAPDTPVTLKVQDLSEMLECELPSPHLTIVHHLYPTFPLPPLELDAFPPWQLRLTEISQTPVSPSFLSSRSKGGVVMEEADFRMTLREFAEAEFREGK</sequence>
<dbReference type="GO" id="GO:0005789">
    <property type="term" value="C:endoplasmic reticulum membrane"/>
    <property type="evidence" value="ECO:0007669"/>
    <property type="project" value="UniProtKB-SubCell"/>
</dbReference>
<keyword evidence="6" id="KW-0808">Transferase</keyword>
<comment type="pathway">
    <text evidence="3">Protein modification; protein glycosylation.</text>
</comment>
<feature type="chain" id="PRO_5012475105" description="ditrans,polycis-polyprenyl diphosphate synthase [(2E,6E)-farnesyldiphosphate specific]" evidence="14">
    <location>
        <begin position="16"/>
        <end position="316"/>
    </location>
</feature>